<proteinExistence type="inferred from homology"/>
<evidence type="ECO:0000256" key="3">
    <source>
        <dbReference type="ARBA" id="ARBA00022729"/>
    </source>
</evidence>
<dbReference type="Pfam" id="PF07980">
    <property type="entry name" value="SusD_RagB"/>
    <property type="match status" value="1"/>
</dbReference>
<dbReference type="InterPro" id="IPR011990">
    <property type="entry name" value="TPR-like_helical_dom_sf"/>
</dbReference>
<reference evidence="9 10" key="1">
    <citation type="submission" date="2016-10" db="EMBL/GenBank/DDBJ databases">
        <authorList>
            <person name="de Groot N.N."/>
        </authorList>
    </citation>
    <scope>NUCLEOTIDE SEQUENCE [LARGE SCALE GENOMIC DNA]</scope>
    <source>
        <strain evidence="10">E92,LMG 26720,CCM 7988</strain>
    </source>
</reference>
<evidence type="ECO:0000256" key="5">
    <source>
        <dbReference type="ARBA" id="ARBA00023237"/>
    </source>
</evidence>
<dbReference type="PROSITE" id="PS51257">
    <property type="entry name" value="PROKAR_LIPOPROTEIN"/>
    <property type="match status" value="1"/>
</dbReference>
<accession>A0A1I5UIQ3</accession>
<evidence type="ECO:0000259" key="7">
    <source>
        <dbReference type="Pfam" id="PF07980"/>
    </source>
</evidence>
<keyword evidence="5" id="KW-0998">Cell outer membrane</keyword>
<feature type="chain" id="PRO_5011487902" evidence="6">
    <location>
        <begin position="20"/>
        <end position="444"/>
    </location>
</feature>
<comment type="similarity">
    <text evidence="2">Belongs to the SusD family.</text>
</comment>
<dbReference type="InterPro" id="IPR012944">
    <property type="entry name" value="SusD_RagB_dom"/>
</dbReference>
<dbReference type="RefSeq" id="WP_092017819.1">
    <property type="nucleotide sequence ID" value="NZ_FOXH01000007.1"/>
</dbReference>
<sequence length="444" mass="49428">MKTYIHKLILAATLVFSLAGCEVLNQEPQSSITSDKAFQSVEAIQASLIGAYNALQSENYMGLRILLYPDLQGGNLAHTGSFPSFAAIAQRNILADNIEITNVWAQIYDGINRANNIITNVPAFNDPAFADSKNIVIAEARFLRAYHYFTLIRSWGDVPLVLTPTKVADASLQVSRNPKEDVYKQILDDLTFAIANLPMDFATGDPSFDVGRANKLAAYALKARVHLYRQEWALASAAAASASQGKTLESNFLSIFEDQNTNESIWELQFSITNSNPIAFFLFSTARGGRNEMRPTTDLQNAFTVGDARRIPTVAFDSRLKYFRIQGNDNVVLFRLGEMILIQAEAALETGKLADAVTLINQIRNRAGLSNVSDSIVNDQAKLRDELFLQRRLELALEGHYYYDLIRTGRASKVLANYSNNQALWPIPQREMLANKKLIQNPGY</sequence>
<dbReference type="OrthoDB" id="621570at2"/>
<evidence type="ECO:0000313" key="9">
    <source>
        <dbReference type="EMBL" id="SFP94937.1"/>
    </source>
</evidence>
<dbReference type="Proteomes" id="UP000199306">
    <property type="component" value="Unassembled WGS sequence"/>
</dbReference>
<dbReference type="EMBL" id="FOXH01000007">
    <property type="protein sequence ID" value="SFP94937.1"/>
    <property type="molecule type" value="Genomic_DNA"/>
</dbReference>
<dbReference type="InterPro" id="IPR033985">
    <property type="entry name" value="SusD-like_N"/>
</dbReference>
<comment type="subcellular location">
    <subcellularLocation>
        <location evidence="1">Cell outer membrane</location>
    </subcellularLocation>
</comment>
<keyword evidence="4" id="KW-0472">Membrane</keyword>
<evidence type="ECO:0000259" key="8">
    <source>
        <dbReference type="Pfam" id="PF14322"/>
    </source>
</evidence>
<gene>
    <name evidence="9" type="ORF">SAMN04515674_107200</name>
</gene>
<dbReference type="Pfam" id="PF14322">
    <property type="entry name" value="SusD-like_3"/>
    <property type="match status" value="1"/>
</dbReference>
<evidence type="ECO:0000256" key="1">
    <source>
        <dbReference type="ARBA" id="ARBA00004442"/>
    </source>
</evidence>
<protein>
    <submittedName>
        <fullName evidence="9">Starch-binding associating with outer membrane</fullName>
    </submittedName>
</protein>
<dbReference type="SUPFAM" id="SSF48452">
    <property type="entry name" value="TPR-like"/>
    <property type="match status" value="1"/>
</dbReference>
<dbReference type="STRING" id="1079859.SAMN04515674_107200"/>
<feature type="domain" description="SusD-like N-terminal" evidence="8">
    <location>
        <begin position="24"/>
        <end position="227"/>
    </location>
</feature>
<keyword evidence="3 6" id="KW-0732">Signal</keyword>
<dbReference type="AlphaFoldDB" id="A0A1I5UIQ3"/>
<dbReference type="GO" id="GO:0009279">
    <property type="term" value="C:cell outer membrane"/>
    <property type="evidence" value="ECO:0007669"/>
    <property type="project" value="UniProtKB-SubCell"/>
</dbReference>
<feature type="signal peptide" evidence="6">
    <location>
        <begin position="1"/>
        <end position="19"/>
    </location>
</feature>
<name>A0A1I5UIQ3_9BACT</name>
<evidence type="ECO:0000256" key="6">
    <source>
        <dbReference type="SAM" id="SignalP"/>
    </source>
</evidence>
<evidence type="ECO:0000256" key="4">
    <source>
        <dbReference type="ARBA" id="ARBA00023136"/>
    </source>
</evidence>
<evidence type="ECO:0000313" key="10">
    <source>
        <dbReference type="Proteomes" id="UP000199306"/>
    </source>
</evidence>
<dbReference type="CDD" id="cd08977">
    <property type="entry name" value="SusD"/>
    <property type="match status" value="1"/>
</dbReference>
<keyword evidence="10" id="KW-1185">Reference proteome</keyword>
<dbReference type="Gene3D" id="1.25.40.390">
    <property type="match status" value="2"/>
</dbReference>
<feature type="domain" description="RagB/SusD" evidence="7">
    <location>
        <begin position="326"/>
        <end position="418"/>
    </location>
</feature>
<evidence type="ECO:0000256" key="2">
    <source>
        <dbReference type="ARBA" id="ARBA00006275"/>
    </source>
</evidence>
<organism evidence="9 10">
    <name type="scientific">Pseudarcicella hirudinis</name>
    <dbReference type="NCBI Taxonomy" id="1079859"/>
    <lineage>
        <taxon>Bacteria</taxon>
        <taxon>Pseudomonadati</taxon>
        <taxon>Bacteroidota</taxon>
        <taxon>Cytophagia</taxon>
        <taxon>Cytophagales</taxon>
        <taxon>Flectobacillaceae</taxon>
        <taxon>Pseudarcicella</taxon>
    </lineage>
</organism>